<reference evidence="1" key="1">
    <citation type="submission" date="2023-11" db="EMBL/GenBank/DDBJ databases">
        <title>The genome sequences of three competitors of mushroom-forming fungi.</title>
        <authorList>
            <person name="Beijen E."/>
            <person name="Ohm R.A."/>
        </authorList>
    </citation>
    <scope>NUCLEOTIDE SEQUENCE</scope>
    <source>
        <strain evidence="1">CBS 100526</strain>
    </source>
</reference>
<evidence type="ECO:0000313" key="1">
    <source>
        <dbReference type="EMBL" id="KAK4062780.1"/>
    </source>
</evidence>
<evidence type="ECO:0000313" key="2">
    <source>
        <dbReference type="Proteomes" id="UP001273209"/>
    </source>
</evidence>
<gene>
    <name evidence="1" type="ORF">Triagg1_9650</name>
</gene>
<name>A0AAE1LWA8_9HYPO</name>
<dbReference type="Gene3D" id="3.40.50.1240">
    <property type="entry name" value="Phosphoglycerate mutase-like"/>
    <property type="match status" value="1"/>
</dbReference>
<dbReference type="AlphaFoldDB" id="A0AAE1LWA8"/>
<dbReference type="Pfam" id="PF00300">
    <property type="entry name" value="His_Phos_1"/>
    <property type="match status" value="1"/>
</dbReference>
<dbReference type="CDD" id="cd07040">
    <property type="entry name" value="HP"/>
    <property type="match status" value="1"/>
</dbReference>
<dbReference type="PANTHER" id="PTHR48100:SF1">
    <property type="entry name" value="HISTIDINE PHOSPHATASE FAMILY PROTEIN-RELATED"/>
    <property type="match status" value="1"/>
</dbReference>
<protein>
    <recommendedName>
        <fullName evidence="3">Phosphoglycerate mutase</fullName>
    </recommendedName>
</protein>
<comment type="caution">
    <text evidence="1">The sequence shown here is derived from an EMBL/GenBank/DDBJ whole genome shotgun (WGS) entry which is preliminary data.</text>
</comment>
<dbReference type="GO" id="GO:0005737">
    <property type="term" value="C:cytoplasm"/>
    <property type="evidence" value="ECO:0007669"/>
    <property type="project" value="TreeGrafter"/>
</dbReference>
<evidence type="ECO:0008006" key="3">
    <source>
        <dbReference type="Google" id="ProtNLM"/>
    </source>
</evidence>
<dbReference type="InterPro" id="IPR013078">
    <property type="entry name" value="His_Pase_superF_clade-1"/>
</dbReference>
<organism evidence="1 2">
    <name type="scientific">Trichoderma aggressivum f. europaeum</name>
    <dbReference type="NCBI Taxonomy" id="173218"/>
    <lineage>
        <taxon>Eukaryota</taxon>
        <taxon>Fungi</taxon>
        <taxon>Dikarya</taxon>
        <taxon>Ascomycota</taxon>
        <taxon>Pezizomycotina</taxon>
        <taxon>Sordariomycetes</taxon>
        <taxon>Hypocreomycetidae</taxon>
        <taxon>Hypocreales</taxon>
        <taxon>Hypocreaceae</taxon>
        <taxon>Trichoderma</taxon>
    </lineage>
</organism>
<dbReference type="EMBL" id="JAWRVG010000057">
    <property type="protein sequence ID" value="KAK4062780.1"/>
    <property type="molecule type" value="Genomic_DNA"/>
</dbReference>
<dbReference type="GO" id="GO:0016791">
    <property type="term" value="F:phosphatase activity"/>
    <property type="evidence" value="ECO:0007669"/>
    <property type="project" value="TreeGrafter"/>
</dbReference>
<accession>A0AAE1LWA8</accession>
<dbReference type="GeneID" id="87924536"/>
<dbReference type="InterPro" id="IPR050275">
    <property type="entry name" value="PGM_Phosphatase"/>
</dbReference>
<proteinExistence type="predicted"/>
<sequence length="291" mass="33174">MSSHSLNYSTLSGYFEHDEQPEGPQFRATTLPGFGLIDSAYDTDRDLEHGQTQWERFMHFLDHLNKEADGQARYKLIFVIRHGQGFHNVKEAQVGRADWEAKWALLDGDDEMTWANARLTEKGKSQALKLKATLESDVREMKVPLPGKCYTSPLARCLETTRLAFSGLEWPTDQPFKPMVKEALRERLGRHTCDRRSSRSWIESNYAEFEIESGFAEQDELWQPDYRETADEQVVRVKQLLDDIFNSEESTVISLTAHSGTIRALYGLTGHKEVWVAAGAIVPLLVVAKPQ</sequence>
<dbReference type="SMART" id="SM00855">
    <property type="entry name" value="PGAM"/>
    <property type="match status" value="1"/>
</dbReference>
<dbReference type="InterPro" id="IPR029033">
    <property type="entry name" value="His_PPase_superfam"/>
</dbReference>
<dbReference type="SUPFAM" id="SSF53254">
    <property type="entry name" value="Phosphoglycerate mutase-like"/>
    <property type="match status" value="1"/>
</dbReference>
<dbReference type="Proteomes" id="UP001273209">
    <property type="component" value="Unassembled WGS sequence"/>
</dbReference>
<keyword evidence="2" id="KW-1185">Reference proteome</keyword>
<dbReference type="RefSeq" id="XP_062751338.1">
    <property type="nucleotide sequence ID" value="XM_062904631.1"/>
</dbReference>
<dbReference type="PANTHER" id="PTHR48100">
    <property type="entry name" value="BROAD-SPECIFICITY PHOSPHATASE YOR283W-RELATED"/>
    <property type="match status" value="1"/>
</dbReference>